<accession>A0A382THD5</accession>
<organism evidence="2">
    <name type="scientific">marine metagenome</name>
    <dbReference type="NCBI Taxonomy" id="408172"/>
    <lineage>
        <taxon>unclassified sequences</taxon>
        <taxon>metagenomes</taxon>
        <taxon>ecological metagenomes</taxon>
    </lineage>
</organism>
<sequence>VALVSAPRRSLPDAFFDVGQPFFPEFVDPESAATLEVVEFDEVTASATPFKVTNRNGLWTIPSHHDYPADGADRLANAAADIISVIKDDFRSDNIADHEALGVVDPTDETMTTLQGRGTRVTFKAPGEEVLADLIIGDSVPGRGGLHFVRVPGQKRVYAARLNAGISTAFEDWIETNLLDVER</sequence>
<proteinExistence type="predicted"/>
<reference evidence="2" key="1">
    <citation type="submission" date="2018-05" db="EMBL/GenBank/DDBJ databases">
        <authorList>
            <person name="Lanie J.A."/>
            <person name="Ng W.-L."/>
            <person name="Kazmierczak K.M."/>
            <person name="Andrzejewski T.M."/>
            <person name="Davidsen T.M."/>
            <person name="Wayne K.J."/>
            <person name="Tettelin H."/>
            <person name="Glass J.I."/>
            <person name="Rusch D."/>
            <person name="Podicherti R."/>
            <person name="Tsui H.-C.T."/>
            <person name="Winkler M.E."/>
        </authorList>
    </citation>
    <scope>NUCLEOTIDE SEQUENCE</scope>
</reference>
<gene>
    <name evidence="2" type="ORF">METZ01_LOCUS374378</name>
</gene>
<name>A0A382THD5_9ZZZZ</name>
<protein>
    <recommendedName>
        <fullName evidence="1">DUF4340 domain-containing protein</fullName>
    </recommendedName>
</protein>
<dbReference type="Pfam" id="PF14238">
    <property type="entry name" value="DUF4340"/>
    <property type="match status" value="1"/>
</dbReference>
<feature type="non-terminal residue" evidence="2">
    <location>
        <position position="183"/>
    </location>
</feature>
<evidence type="ECO:0000313" key="2">
    <source>
        <dbReference type="EMBL" id="SVD21524.1"/>
    </source>
</evidence>
<dbReference type="InterPro" id="IPR025641">
    <property type="entry name" value="DUF4340"/>
</dbReference>
<feature type="non-terminal residue" evidence="2">
    <location>
        <position position="1"/>
    </location>
</feature>
<dbReference type="AlphaFoldDB" id="A0A382THD5"/>
<evidence type="ECO:0000259" key="1">
    <source>
        <dbReference type="Pfam" id="PF14238"/>
    </source>
</evidence>
<dbReference type="EMBL" id="UINC01136638">
    <property type="protein sequence ID" value="SVD21524.1"/>
    <property type="molecule type" value="Genomic_DNA"/>
</dbReference>
<feature type="domain" description="DUF4340" evidence="1">
    <location>
        <begin position="59"/>
        <end position="182"/>
    </location>
</feature>